<protein>
    <submittedName>
        <fullName evidence="1">Uncharacterized protein</fullName>
    </submittedName>
</protein>
<sequence>MAAVIRSLLKTECLEVGSYFMLVTIKKLLWRHYYVRSIQGRKRGLETNPNLAAGFRHGFRTHLPP</sequence>
<dbReference type="EMBL" id="CAADEW010000040">
    <property type="protein sequence ID" value="VFJ53059.1"/>
    <property type="molecule type" value="Genomic_DNA"/>
</dbReference>
<evidence type="ECO:0000313" key="1">
    <source>
        <dbReference type="EMBL" id="VFJ53059.1"/>
    </source>
</evidence>
<dbReference type="AlphaFoldDB" id="A0A450SIB0"/>
<reference evidence="1" key="1">
    <citation type="submission" date="2019-02" db="EMBL/GenBank/DDBJ databases">
        <authorList>
            <person name="Gruber-Vodicka R. H."/>
            <person name="Seah K. B. B."/>
        </authorList>
    </citation>
    <scope>NUCLEOTIDE SEQUENCE</scope>
    <source>
        <strain evidence="1">BECK_BZ15</strain>
    </source>
</reference>
<organism evidence="1">
    <name type="scientific">Candidatus Kentrum sp. FW</name>
    <dbReference type="NCBI Taxonomy" id="2126338"/>
    <lineage>
        <taxon>Bacteria</taxon>
        <taxon>Pseudomonadati</taxon>
        <taxon>Pseudomonadota</taxon>
        <taxon>Gammaproteobacteria</taxon>
        <taxon>Candidatus Kentrum</taxon>
    </lineage>
</organism>
<accession>A0A450SIB0</accession>
<gene>
    <name evidence="1" type="ORF">BECKFW1821A_GA0114235_10404</name>
</gene>
<proteinExistence type="predicted"/>
<name>A0A450SIB0_9GAMM</name>